<accession>A0A438I9V6</accession>
<sequence>MKLRILSWNVRGANDSDKRKIIKSIVKAQKVDLVFIGVYDPSVGRLREYFLEELGTIRGLWQDPWCIGGDFNVIKFFRKRNSVSRLSSAMRGFSEVIEDLELRDLPIGAIKSLLPRLVSDHCLILLNGGGGRKGPSPFIFG</sequence>
<gene>
    <name evidence="1" type="ORF">CK203_035053</name>
</gene>
<evidence type="ECO:0008006" key="3">
    <source>
        <dbReference type="Google" id="ProtNLM"/>
    </source>
</evidence>
<organism evidence="1 2">
    <name type="scientific">Vitis vinifera</name>
    <name type="common">Grape</name>
    <dbReference type="NCBI Taxonomy" id="29760"/>
    <lineage>
        <taxon>Eukaryota</taxon>
        <taxon>Viridiplantae</taxon>
        <taxon>Streptophyta</taxon>
        <taxon>Embryophyta</taxon>
        <taxon>Tracheophyta</taxon>
        <taxon>Spermatophyta</taxon>
        <taxon>Magnoliopsida</taxon>
        <taxon>eudicotyledons</taxon>
        <taxon>Gunneridae</taxon>
        <taxon>Pentapetalae</taxon>
        <taxon>rosids</taxon>
        <taxon>Vitales</taxon>
        <taxon>Vitaceae</taxon>
        <taxon>Viteae</taxon>
        <taxon>Vitis</taxon>
    </lineage>
</organism>
<dbReference type="Proteomes" id="UP000288805">
    <property type="component" value="Unassembled WGS sequence"/>
</dbReference>
<dbReference type="EMBL" id="QGNW01000129">
    <property type="protein sequence ID" value="RVW93503.1"/>
    <property type="molecule type" value="Genomic_DNA"/>
</dbReference>
<comment type="caution">
    <text evidence="1">The sequence shown here is derived from an EMBL/GenBank/DDBJ whole genome shotgun (WGS) entry which is preliminary data.</text>
</comment>
<evidence type="ECO:0000313" key="1">
    <source>
        <dbReference type="EMBL" id="RVW93503.1"/>
    </source>
</evidence>
<name>A0A438I9V6_VITVI</name>
<protein>
    <recommendedName>
        <fullName evidence="3">Endonuclease/exonuclease/phosphatase domain-containing protein</fullName>
    </recommendedName>
</protein>
<reference evidence="1 2" key="1">
    <citation type="journal article" date="2018" name="PLoS Genet.">
        <title>Population sequencing reveals clonal diversity and ancestral inbreeding in the grapevine cultivar Chardonnay.</title>
        <authorList>
            <person name="Roach M.J."/>
            <person name="Johnson D.L."/>
            <person name="Bohlmann J."/>
            <person name="van Vuuren H.J."/>
            <person name="Jones S.J."/>
            <person name="Pretorius I.S."/>
            <person name="Schmidt S.A."/>
            <person name="Borneman A.R."/>
        </authorList>
    </citation>
    <scope>NUCLEOTIDE SEQUENCE [LARGE SCALE GENOMIC DNA]</scope>
    <source>
        <strain evidence="2">cv. Chardonnay</strain>
        <tissue evidence="1">Leaf</tissue>
    </source>
</reference>
<dbReference type="AlphaFoldDB" id="A0A438I9V6"/>
<dbReference type="SUPFAM" id="SSF56219">
    <property type="entry name" value="DNase I-like"/>
    <property type="match status" value="1"/>
</dbReference>
<evidence type="ECO:0000313" key="2">
    <source>
        <dbReference type="Proteomes" id="UP000288805"/>
    </source>
</evidence>
<dbReference type="Gene3D" id="3.60.10.10">
    <property type="entry name" value="Endonuclease/exonuclease/phosphatase"/>
    <property type="match status" value="1"/>
</dbReference>
<proteinExistence type="predicted"/>
<dbReference type="InterPro" id="IPR036691">
    <property type="entry name" value="Endo/exonu/phosph_ase_sf"/>
</dbReference>